<evidence type="ECO:0000256" key="1">
    <source>
        <dbReference type="ARBA" id="ARBA00004651"/>
    </source>
</evidence>
<evidence type="ECO:0000313" key="8">
    <source>
        <dbReference type="EMBL" id="PSI01193.1"/>
    </source>
</evidence>
<evidence type="ECO:0000256" key="3">
    <source>
        <dbReference type="ARBA" id="ARBA00022475"/>
    </source>
</evidence>
<comment type="subcellular location">
    <subcellularLocation>
        <location evidence="1">Cell membrane</location>
        <topology evidence="1">Multi-pass membrane protein</topology>
    </subcellularLocation>
</comment>
<feature type="transmembrane region" description="Helical" evidence="7">
    <location>
        <begin position="348"/>
        <end position="368"/>
    </location>
</feature>
<evidence type="ECO:0000256" key="5">
    <source>
        <dbReference type="ARBA" id="ARBA00022989"/>
    </source>
</evidence>
<evidence type="ECO:0000256" key="6">
    <source>
        <dbReference type="ARBA" id="ARBA00023136"/>
    </source>
</evidence>
<feature type="transmembrane region" description="Helical" evidence="7">
    <location>
        <begin position="225"/>
        <end position="246"/>
    </location>
</feature>
<feature type="transmembrane region" description="Helical" evidence="7">
    <location>
        <begin position="258"/>
        <end position="276"/>
    </location>
</feature>
<keyword evidence="9" id="KW-1185">Reference proteome</keyword>
<feature type="transmembrane region" description="Helical" evidence="7">
    <location>
        <begin position="104"/>
        <end position="121"/>
    </location>
</feature>
<keyword evidence="2" id="KW-0813">Transport</keyword>
<evidence type="ECO:0000256" key="2">
    <source>
        <dbReference type="ARBA" id="ARBA00022448"/>
    </source>
</evidence>
<keyword evidence="4 7" id="KW-0812">Transmembrane</keyword>
<feature type="transmembrane region" description="Helical" evidence="7">
    <location>
        <begin position="288"/>
        <end position="307"/>
    </location>
</feature>
<dbReference type="CDD" id="cd06173">
    <property type="entry name" value="MFS_MefA_like"/>
    <property type="match status" value="1"/>
</dbReference>
<dbReference type="GO" id="GO:0005886">
    <property type="term" value="C:plasma membrane"/>
    <property type="evidence" value="ECO:0007669"/>
    <property type="project" value="UniProtKB-SubCell"/>
</dbReference>
<keyword evidence="5 7" id="KW-1133">Transmembrane helix</keyword>
<dbReference type="InterPro" id="IPR010290">
    <property type="entry name" value="TM_effector"/>
</dbReference>
<reference evidence="9" key="1">
    <citation type="submission" date="2018-03" db="EMBL/GenBank/DDBJ databases">
        <title>Ecological and genomic features of two cosmopolitan and abundant freshwater picocyanobacteria.</title>
        <authorList>
            <person name="Cabello-Yeves P.J."/>
            <person name="Picazo A."/>
            <person name="Camacho A."/>
            <person name="Callieri C."/>
            <person name="Rosselli R."/>
            <person name="Roda-Garcia J."/>
            <person name="Coutinho F.H."/>
            <person name="Rodriguez-Valera F."/>
        </authorList>
    </citation>
    <scope>NUCLEOTIDE SEQUENCE [LARGE SCALE GENOMIC DNA]</scope>
    <source>
        <strain evidence="9">Tous</strain>
    </source>
</reference>
<evidence type="ECO:0000256" key="7">
    <source>
        <dbReference type="SAM" id="Phobius"/>
    </source>
</evidence>
<dbReference type="RefSeq" id="WP_106500345.1">
    <property type="nucleotide sequence ID" value="NZ_PXVC01000044.1"/>
</dbReference>
<sequence length="407" mass="42072">MGRSNPPLRKQRQIFLWASGLSTAGSFAGLTAKGWVLMNGTSNPLVLALHFALLSLPTLLVSGPAGVVTDRHGCEKVLVWAQWGLLAGGSLGAIAIPISSGLNQALLLLLSTLVVGIASAYELTARNKYCSLLVDSPQELGAYLTSFSVVFNVGKLVGPPIGGWLVAFTGPSLALLLDASSYLLPIATVVWLLHPRRDQEKRSGHAMGTSLGAAWRGCGIPLRQALGFTALFCLVGFFHPGLAPYMAFKLVGASPQDLGLFTSILAAGSISGGLVLQRHSLWLSQRPGLLLGSCGLVTALGQLGLAIGGQPLWSLAMAFAIGAGTAVLLSGANLICQVGAPPQLRGRMAGLAQIAFLGGGGLSGLLAAGITMEWGLSWCCALLGTIGLGLAMAELWRHGKQKLVLAD</sequence>
<feature type="transmembrane region" description="Helical" evidence="7">
    <location>
        <begin position="142"/>
        <end position="167"/>
    </location>
</feature>
<dbReference type="PANTHER" id="PTHR23513:SF11">
    <property type="entry name" value="STAPHYLOFERRIN A TRANSPORTER"/>
    <property type="match status" value="1"/>
</dbReference>
<proteinExistence type="predicted"/>
<feature type="transmembrane region" description="Helical" evidence="7">
    <location>
        <begin position="374"/>
        <end position="393"/>
    </location>
</feature>
<evidence type="ECO:0000256" key="4">
    <source>
        <dbReference type="ARBA" id="ARBA00022692"/>
    </source>
</evidence>
<accession>A0A2P7ED96</accession>
<gene>
    <name evidence="8" type="ORF">C7K08_09215</name>
</gene>
<protein>
    <submittedName>
        <fullName evidence="8">MFS transporter</fullName>
    </submittedName>
</protein>
<evidence type="ECO:0000313" key="9">
    <source>
        <dbReference type="Proteomes" id="UP000240206"/>
    </source>
</evidence>
<dbReference type="EMBL" id="PXVC01000044">
    <property type="protein sequence ID" value="PSI01193.1"/>
    <property type="molecule type" value="Genomic_DNA"/>
</dbReference>
<dbReference type="PANTHER" id="PTHR23513">
    <property type="entry name" value="INTEGRAL MEMBRANE EFFLUX PROTEIN-RELATED"/>
    <property type="match status" value="1"/>
</dbReference>
<comment type="caution">
    <text evidence="8">The sequence shown here is derived from an EMBL/GenBank/DDBJ whole genome shotgun (WGS) entry which is preliminary data.</text>
</comment>
<dbReference type="Proteomes" id="UP000240206">
    <property type="component" value="Unassembled WGS sequence"/>
</dbReference>
<dbReference type="InterPro" id="IPR036259">
    <property type="entry name" value="MFS_trans_sf"/>
</dbReference>
<dbReference type="Pfam" id="PF05977">
    <property type="entry name" value="MFS_3"/>
    <property type="match status" value="1"/>
</dbReference>
<dbReference type="Gene3D" id="1.20.1250.20">
    <property type="entry name" value="MFS general substrate transporter like domains"/>
    <property type="match status" value="2"/>
</dbReference>
<feature type="transmembrane region" description="Helical" evidence="7">
    <location>
        <begin position="77"/>
        <end position="98"/>
    </location>
</feature>
<feature type="transmembrane region" description="Helical" evidence="7">
    <location>
        <begin position="313"/>
        <end position="336"/>
    </location>
</feature>
<feature type="transmembrane region" description="Helical" evidence="7">
    <location>
        <begin position="44"/>
        <end position="65"/>
    </location>
</feature>
<dbReference type="SUPFAM" id="SSF103473">
    <property type="entry name" value="MFS general substrate transporter"/>
    <property type="match status" value="1"/>
</dbReference>
<feature type="transmembrane region" description="Helical" evidence="7">
    <location>
        <begin position="173"/>
        <end position="193"/>
    </location>
</feature>
<organism evidence="8 9">
    <name type="scientific">Synechococcus lacustris str. Tous</name>
    <dbReference type="NCBI Taxonomy" id="1910958"/>
    <lineage>
        <taxon>Bacteria</taxon>
        <taxon>Bacillati</taxon>
        <taxon>Cyanobacteriota</taxon>
        <taxon>Cyanophyceae</taxon>
        <taxon>Synechococcales</taxon>
        <taxon>Synechococcaceae</taxon>
        <taxon>Synechococcus</taxon>
    </lineage>
</organism>
<dbReference type="AlphaFoldDB" id="A0A2P7ED96"/>
<name>A0A2P7ED96_9SYNE</name>
<dbReference type="STRING" id="1910958.BTM30_08380"/>
<keyword evidence="3" id="KW-1003">Cell membrane</keyword>
<keyword evidence="6 7" id="KW-0472">Membrane</keyword>